<evidence type="ECO:0000313" key="5">
    <source>
        <dbReference type="Proteomes" id="UP000199632"/>
    </source>
</evidence>
<dbReference type="AlphaFoldDB" id="A0A1H3RFN2"/>
<feature type="transmembrane region" description="Helical" evidence="3">
    <location>
        <begin position="203"/>
        <end position="225"/>
    </location>
</feature>
<feature type="transmembrane region" description="Helical" evidence="3">
    <location>
        <begin position="86"/>
        <end position="103"/>
    </location>
</feature>
<keyword evidence="5" id="KW-1185">Reference proteome</keyword>
<dbReference type="InterPro" id="IPR000462">
    <property type="entry name" value="CDP-OH_P_trans"/>
</dbReference>
<evidence type="ECO:0000256" key="1">
    <source>
        <dbReference type="ARBA" id="ARBA00022679"/>
    </source>
</evidence>
<organism evidence="4 5">
    <name type="scientific">Asanoa ishikariensis</name>
    <dbReference type="NCBI Taxonomy" id="137265"/>
    <lineage>
        <taxon>Bacteria</taxon>
        <taxon>Bacillati</taxon>
        <taxon>Actinomycetota</taxon>
        <taxon>Actinomycetes</taxon>
        <taxon>Micromonosporales</taxon>
        <taxon>Micromonosporaceae</taxon>
        <taxon>Asanoa</taxon>
    </lineage>
</organism>
<dbReference type="Pfam" id="PF01066">
    <property type="entry name" value="CDP-OH_P_transf"/>
    <property type="match status" value="1"/>
</dbReference>
<keyword evidence="3" id="KW-1133">Transmembrane helix</keyword>
<dbReference type="InterPro" id="IPR048254">
    <property type="entry name" value="CDP_ALCOHOL_P_TRANSF_CS"/>
</dbReference>
<evidence type="ECO:0000256" key="3">
    <source>
        <dbReference type="SAM" id="Phobius"/>
    </source>
</evidence>
<dbReference type="RefSeq" id="WP_090793875.1">
    <property type="nucleotide sequence ID" value="NZ_BOND01000022.1"/>
</dbReference>
<dbReference type="OrthoDB" id="9782011at2"/>
<evidence type="ECO:0000313" key="4">
    <source>
        <dbReference type="EMBL" id="SDZ24450.1"/>
    </source>
</evidence>
<gene>
    <name evidence="4" type="ORF">SAMN05421684_3785</name>
</gene>
<protein>
    <submittedName>
        <fullName evidence="4">Phosphatidylglycerophosphate synthase</fullName>
    </submittedName>
</protein>
<keyword evidence="1 2" id="KW-0808">Transferase</keyword>
<dbReference type="InterPro" id="IPR043130">
    <property type="entry name" value="CDP-OH_PTrfase_TM_dom"/>
</dbReference>
<comment type="similarity">
    <text evidence="2">Belongs to the CDP-alcohol phosphatidyltransferase class-I family.</text>
</comment>
<dbReference type="STRING" id="137265.SAMN05421684_3785"/>
<keyword evidence="3" id="KW-0472">Membrane</keyword>
<proteinExistence type="inferred from homology"/>
<evidence type="ECO:0000256" key="2">
    <source>
        <dbReference type="RuleBase" id="RU003750"/>
    </source>
</evidence>
<name>A0A1H3RFN2_9ACTN</name>
<dbReference type="EMBL" id="FNQB01000002">
    <property type="protein sequence ID" value="SDZ24450.1"/>
    <property type="molecule type" value="Genomic_DNA"/>
</dbReference>
<keyword evidence="3" id="KW-0812">Transmembrane</keyword>
<accession>A0A1H3RFN2</accession>
<dbReference type="GO" id="GO:0016020">
    <property type="term" value="C:membrane"/>
    <property type="evidence" value="ECO:0007669"/>
    <property type="project" value="InterPro"/>
</dbReference>
<reference evidence="5" key="1">
    <citation type="submission" date="2016-10" db="EMBL/GenBank/DDBJ databases">
        <authorList>
            <person name="Varghese N."/>
            <person name="Submissions S."/>
        </authorList>
    </citation>
    <scope>NUCLEOTIDE SEQUENCE [LARGE SCALE GENOMIC DNA]</scope>
    <source>
        <strain evidence="5">DSM 44718</strain>
    </source>
</reference>
<dbReference type="GO" id="GO:0016780">
    <property type="term" value="F:phosphotransferase activity, for other substituted phosphate groups"/>
    <property type="evidence" value="ECO:0007669"/>
    <property type="project" value="InterPro"/>
</dbReference>
<sequence>MRLVRSGPLVGMFAQLTVLVAVGAAVGMGAVAWFTGVAFALVTMILLQHGLSSSGLNGYGPADWVTAGRTTLIGVVTALVVDSLEHAPAVGAIVSLVVVALLLDGVDGQVARRTGTTSAFGARFDMEADSFLLLVLSLYVAGSAGWWVLAIGGMRYAFLLGIWSTRWMRGTLPPRYWRKVVAATQGIALITTTAGVLPFRANVVLLLVAFALLVESFGRDVVWLWRDGHPATRTQVIGRLLPRE</sequence>
<dbReference type="Proteomes" id="UP000199632">
    <property type="component" value="Unassembled WGS sequence"/>
</dbReference>
<dbReference type="GO" id="GO:0008654">
    <property type="term" value="P:phospholipid biosynthetic process"/>
    <property type="evidence" value="ECO:0007669"/>
    <property type="project" value="InterPro"/>
</dbReference>
<dbReference type="Gene3D" id="1.20.120.1760">
    <property type="match status" value="1"/>
</dbReference>
<dbReference type="PROSITE" id="PS00379">
    <property type="entry name" value="CDP_ALCOHOL_P_TRANSF"/>
    <property type="match status" value="1"/>
</dbReference>
<feature type="transmembrane region" description="Helical" evidence="3">
    <location>
        <begin position="12"/>
        <end position="45"/>
    </location>
</feature>